<evidence type="ECO:0000256" key="7">
    <source>
        <dbReference type="RuleBase" id="RU004013"/>
    </source>
</evidence>
<keyword evidence="7" id="KW-0808">Transferase</keyword>
<gene>
    <name evidence="11" type="ORF">APZ42_023909</name>
</gene>
<reference evidence="11 12" key="2">
    <citation type="submission" date="2016-03" db="EMBL/GenBank/DDBJ databases">
        <title>EvidentialGene: Evidence-directed Construction of Genes on Genomes.</title>
        <authorList>
            <person name="Gilbert D.G."/>
            <person name="Choi J.-H."/>
            <person name="Mockaitis K."/>
            <person name="Colbourne J."/>
            <person name="Pfrender M."/>
        </authorList>
    </citation>
    <scope>NUCLEOTIDE SEQUENCE [LARGE SCALE GENOMIC DNA]</scope>
    <source>
        <strain evidence="11 12">Xinb3</strain>
        <tissue evidence="11">Complete organism</tissue>
    </source>
</reference>
<evidence type="ECO:0000256" key="4">
    <source>
        <dbReference type="ARBA" id="ARBA00023273"/>
    </source>
</evidence>
<dbReference type="AlphaFoldDB" id="A0A0N8EDP8"/>
<evidence type="ECO:0000313" key="12">
    <source>
        <dbReference type="Proteomes" id="UP000076858"/>
    </source>
</evidence>
<dbReference type="GO" id="GO:0005879">
    <property type="term" value="C:axonemal microtubule"/>
    <property type="evidence" value="ECO:0007669"/>
    <property type="project" value="TreeGrafter"/>
</dbReference>
<keyword evidence="7 10" id="KW-0418">Kinase</keyword>
<comment type="subcellular location">
    <subcellularLocation>
        <location evidence="1">Cytoplasm</location>
        <location evidence="1">Cytoskeleton</location>
        <location evidence="1">Cilium axoneme</location>
    </subcellularLocation>
</comment>
<dbReference type="EMBL" id="GDIQ01036884">
    <property type="protein sequence ID" value="JAN57853.1"/>
    <property type="molecule type" value="Transcribed_RNA"/>
</dbReference>
<dbReference type="Gene3D" id="3.30.70.141">
    <property type="entry name" value="Nucleoside diphosphate kinase-like domain"/>
    <property type="match status" value="2"/>
</dbReference>
<feature type="binding site" evidence="5">
    <location>
        <position position="124"/>
    </location>
    <ligand>
        <name>ATP</name>
        <dbReference type="ChEBI" id="CHEBI:30616"/>
    </ligand>
</feature>
<protein>
    <recommendedName>
        <fullName evidence="7">Nucleoside diphosphate kinase</fullName>
        <ecNumber evidence="7">2.7.4.6</ecNumber>
    </recommendedName>
</protein>
<dbReference type="STRING" id="35525.A0A0N8EDP8"/>
<keyword evidence="4" id="KW-0966">Cell projection</keyword>
<feature type="domain" description="DM10" evidence="9">
    <location>
        <begin position="28"/>
        <end position="116"/>
    </location>
</feature>
<feature type="binding site" evidence="5">
    <location>
        <position position="170"/>
    </location>
    <ligand>
        <name>ATP</name>
        <dbReference type="ChEBI" id="CHEBI:30616"/>
    </ligand>
</feature>
<dbReference type="PANTHER" id="PTHR43109:SF2">
    <property type="entry name" value="NUCLEOSIDE DIPHOSPHATE KINASE 7"/>
    <property type="match status" value="1"/>
</dbReference>
<feature type="binding site" evidence="5">
    <location>
        <position position="218"/>
    </location>
    <ligand>
        <name>ATP</name>
        <dbReference type="ChEBI" id="CHEBI:30616"/>
    </ligand>
</feature>
<dbReference type="InterPro" id="IPR034907">
    <property type="entry name" value="NDK-like_dom"/>
</dbReference>
<reference evidence="10" key="1">
    <citation type="submission" date="2015-10" db="EMBL/GenBank/DDBJ databases">
        <title>EvidentialGene: Evidence-directed Construction of Complete mRNA Transcriptomes without Genomes.</title>
        <authorList>
            <person name="Gilbert D.G."/>
        </authorList>
    </citation>
    <scope>NUCLEOTIDE SEQUENCE</scope>
</reference>
<dbReference type="PROSITE" id="PS51336">
    <property type="entry name" value="DM10"/>
    <property type="match status" value="1"/>
</dbReference>
<comment type="caution">
    <text evidence="5">Lacks conserved residue(s) required for the propagation of feature annotation.</text>
</comment>
<dbReference type="SUPFAM" id="SSF54919">
    <property type="entry name" value="Nucleoside diphosphate kinase, NDK"/>
    <property type="match status" value="2"/>
</dbReference>
<evidence type="ECO:0000313" key="11">
    <source>
        <dbReference type="EMBL" id="KZS11193.1"/>
    </source>
</evidence>
<dbReference type="GO" id="GO:0004550">
    <property type="term" value="F:nucleoside diphosphate kinase activity"/>
    <property type="evidence" value="ECO:0007669"/>
    <property type="project" value="UniProtKB-EC"/>
</dbReference>
<dbReference type="EMBL" id="LRGB01001581">
    <property type="protein sequence ID" value="KZS11193.1"/>
    <property type="molecule type" value="Genomic_DNA"/>
</dbReference>
<keyword evidence="8" id="KW-0732">Signal</keyword>
<feature type="binding site" evidence="5">
    <location>
        <position position="204"/>
    </location>
    <ligand>
        <name>ATP</name>
        <dbReference type="ChEBI" id="CHEBI:30616"/>
    </ligand>
</feature>
<dbReference type="GO" id="GO:0006228">
    <property type="term" value="P:UTP biosynthetic process"/>
    <property type="evidence" value="ECO:0007669"/>
    <property type="project" value="InterPro"/>
</dbReference>
<dbReference type="InterPro" id="IPR036850">
    <property type="entry name" value="NDK-like_dom_sf"/>
</dbReference>
<dbReference type="GO" id="GO:0005524">
    <property type="term" value="F:ATP binding"/>
    <property type="evidence" value="ECO:0007669"/>
    <property type="project" value="UniProtKB-KW"/>
</dbReference>
<dbReference type="OrthoDB" id="270127at2759"/>
<dbReference type="InterPro" id="IPR037993">
    <property type="entry name" value="NDPk7B"/>
</dbReference>
<dbReference type="GO" id="GO:0006183">
    <property type="term" value="P:GTP biosynthetic process"/>
    <property type="evidence" value="ECO:0007669"/>
    <property type="project" value="InterPro"/>
</dbReference>
<dbReference type="GO" id="GO:0006241">
    <property type="term" value="P:CTP biosynthetic process"/>
    <property type="evidence" value="ECO:0007669"/>
    <property type="project" value="InterPro"/>
</dbReference>
<keyword evidence="12" id="KW-1185">Reference proteome</keyword>
<dbReference type="PANTHER" id="PTHR43109">
    <property type="entry name" value="NUCLEOSIDE DIPHOSPHATE KINASE 7"/>
    <property type="match status" value="1"/>
</dbReference>
<organism evidence="10">
    <name type="scientific">Daphnia magna</name>
    <dbReference type="NCBI Taxonomy" id="35525"/>
    <lineage>
        <taxon>Eukaryota</taxon>
        <taxon>Metazoa</taxon>
        <taxon>Ecdysozoa</taxon>
        <taxon>Arthropoda</taxon>
        <taxon>Crustacea</taxon>
        <taxon>Branchiopoda</taxon>
        <taxon>Diplostraca</taxon>
        <taxon>Cladocera</taxon>
        <taxon>Anomopoda</taxon>
        <taxon>Daphniidae</taxon>
        <taxon>Daphnia</taxon>
    </lineage>
</organism>
<comment type="similarity">
    <text evidence="5 6">Belongs to the NDK family.</text>
</comment>
<dbReference type="InterPro" id="IPR023005">
    <property type="entry name" value="Nucleoside_diP_kinase_AS"/>
</dbReference>
<comment type="catalytic activity">
    <reaction evidence="7">
        <text>a 2'-deoxyribonucleoside 5'-diphosphate + ATP = a 2'-deoxyribonucleoside 5'-triphosphate + ADP</text>
        <dbReference type="Rhea" id="RHEA:44640"/>
        <dbReference type="ChEBI" id="CHEBI:30616"/>
        <dbReference type="ChEBI" id="CHEBI:61560"/>
        <dbReference type="ChEBI" id="CHEBI:73316"/>
        <dbReference type="ChEBI" id="CHEBI:456216"/>
        <dbReference type="EC" id="2.7.4.6"/>
    </reaction>
</comment>
<dbReference type="PRINTS" id="PR01243">
    <property type="entry name" value="NUCDPKINASE"/>
</dbReference>
<keyword evidence="2" id="KW-0963">Cytoplasm</keyword>
<dbReference type="Proteomes" id="UP000076858">
    <property type="component" value="Unassembled WGS sequence"/>
</dbReference>
<dbReference type="Gene3D" id="2.30.29.170">
    <property type="match status" value="1"/>
</dbReference>
<dbReference type="GO" id="GO:0005813">
    <property type="term" value="C:centrosome"/>
    <property type="evidence" value="ECO:0007669"/>
    <property type="project" value="TreeGrafter"/>
</dbReference>
<proteinExistence type="inferred from homology"/>
<evidence type="ECO:0000259" key="9">
    <source>
        <dbReference type="PROSITE" id="PS51336"/>
    </source>
</evidence>
<keyword evidence="3" id="KW-0206">Cytoskeleton</keyword>
<keyword evidence="7" id="KW-0547">Nucleotide-binding</keyword>
<accession>A0A0N8EDP8</accession>
<evidence type="ECO:0000256" key="1">
    <source>
        <dbReference type="ARBA" id="ARBA00004430"/>
    </source>
</evidence>
<dbReference type="InterPro" id="IPR006602">
    <property type="entry name" value="DM10_dom"/>
</dbReference>
<dbReference type="Pfam" id="PF00334">
    <property type="entry name" value="NDK"/>
    <property type="match status" value="2"/>
</dbReference>
<dbReference type="SMART" id="SM00676">
    <property type="entry name" value="DM10"/>
    <property type="match status" value="1"/>
</dbReference>
<feature type="binding site" evidence="5">
    <location>
        <position position="228"/>
    </location>
    <ligand>
        <name>ATP</name>
        <dbReference type="ChEBI" id="CHEBI:30616"/>
    </ligand>
</feature>
<dbReference type="SMART" id="SM00562">
    <property type="entry name" value="NDK"/>
    <property type="match status" value="2"/>
</dbReference>
<keyword evidence="7" id="KW-0067">ATP-binding</keyword>
<dbReference type="PROSITE" id="PS00469">
    <property type="entry name" value="NDPK"/>
    <property type="match status" value="1"/>
</dbReference>
<dbReference type="CDD" id="cd04412">
    <property type="entry name" value="NDPk7B"/>
    <property type="match status" value="1"/>
</dbReference>
<evidence type="ECO:0000256" key="8">
    <source>
        <dbReference type="SAM" id="SignalP"/>
    </source>
</evidence>
<evidence type="ECO:0000256" key="5">
    <source>
        <dbReference type="PROSITE-ProRule" id="PRU00706"/>
    </source>
</evidence>
<feature type="active site" description="Pros-phosphohistidine intermediate" evidence="5">
    <location>
        <position position="231"/>
    </location>
</feature>
<evidence type="ECO:0000313" key="10">
    <source>
        <dbReference type="EMBL" id="JAN57853.1"/>
    </source>
</evidence>
<evidence type="ECO:0000256" key="6">
    <source>
        <dbReference type="RuleBase" id="RU004011"/>
    </source>
</evidence>
<feature type="binding site" evidence="5">
    <location>
        <position position="198"/>
    </location>
    <ligand>
        <name>ATP</name>
        <dbReference type="ChEBI" id="CHEBI:30616"/>
    </ligand>
</feature>
<dbReference type="PROSITE" id="PS51374">
    <property type="entry name" value="NDPK_LIKE"/>
    <property type="match status" value="2"/>
</dbReference>
<dbReference type="EC" id="2.7.4.6" evidence="7"/>
<evidence type="ECO:0000256" key="2">
    <source>
        <dbReference type="ARBA" id="ARBA00022490"/>
    </source>
</evidence>
<evidence type="ECO:0000256" key="3">
    <source>
        <dbReference type="ARBA" id="ARBA00023212"/>
    </source>
</evidence>
<name>A0A0N8EDP8_9CRUS</name>
<sequence>MFYPSRTSLFGFVVFFAGLYFVERNTMEEEKFAISVEWYDEISSLVRPFILFYYPSDRTVEMYDSKQKKTFLKRSFCETVSEIDLYIGNKVSVFGRELKLIEYLDEVTRNELTRKSERTYAMLKPEVIPKMGKILSFIEGKGFKFNRMMLTKISATRAAEFYKEHLGRPFYEKLVNYISSGPVLAMELLAPSAVRYWRINLGPTDPVVARSDAPNTVRGLFGTDTTYNAAHGSDSPEAAARELNLIFNNLSSHYESSYTIKTLCLVKPHVLQEGKLGALITAIQENKFKISSVKLQRMTLTDADQFFLAYKGVWDDYPAQIKHYSSGPSVALSIDADVNAFREFVGSFDPNTAGKLQPSSLRARFGYDTIHNAIHCTDLPDDGAREVEFFFKDVGSLH</sequence>
<dbReference type="InterPro" id="IPR001564">
    <property type="entry name" value="Nucleoside_diP_kinase"/>
</dbReference>
<feature type="signal peptide" evidence="8">
    <location>
        <begin position="1"/>
        <end position="24"/>
    </location>
</feature>
<feature type="chain" id="PRO_5007979709" description="Nucleoside diphosphate kinase" evidence="8">
    <location>
        <begin position="25"/>
        <end position="398"/>
    </location>
</feature>
<feature type="active site" description="Pros-phosphohistidine intermediate" evidence="5">
    <location>
        <position position="375"/>
    </location>
</feature>